<sequence>MDFNVMQISNSMLSMQLIHEEFKRSALKLSAICSTQNIRVRPFVEGLPHFGKLSSDRQLDIIKNIKFYLELCEEQMSEGQSLRDNLSFTWKALRKLGYSPKSDLFSLIKDDDIIEIYNNESRQLYRNLRYYDFCSYSIEELYSLEWWNLFSRDAEITMKLIEESGKIFNGEVDTHIFSETGEHMVKELASVDRLSNRYRAKLLSPLMLNKKAEAMMVVIEANSVMN</sequence>
<organism evidence="1 2">
    <name type="scientific">Bdellovibrio svalbardensis</name>
    <dbReference type="NCBI Taxonomy" id="2972972"/>
    <lineage>
        <taxon>Bacteria</taxon>
        <taxon>Pseudomonadati</taxon>
        <taxon>Bdellovibrionota</taxon>
        <taxon>Bdellovibrionia</taxon>
        <taxon>Bdellovibrionales</taxon>
        <taxon>Pseudobdellovibrionaceae</taxon>
        <taxon>Bdellovibrio</taxon>
    </lineage>
</organism>
<dbReference type="EMBL" id="JANRMI010000002">
    <property type="protein sequence ID" value="MDG0816113.1"/>
    <property type="molecule type" value="Genomic_DNA"/>
</dbReference>
<reference evidence="1" key="1">
    <citation type="submission" date="2022-08" db="EMBL/GenBank/DDBJ databases">
        <title>Novel Bdellovibrio Species Isolated from Svalbard: Designation Bdellovibrio svalbardensis.</title>
        <authorList>
            <person name="Mitchell R.J."/>
            <person name="Choi S.Y."/>
        </authorList>
    </citation>
    <scope>NUCLEOTIDE SEQUENCE</scope>
    <source>
        <strain evidence="1">PAP01</strain>
    </source>
</reference>
<evidence type="ECO:0000313" key="2">
    <source>
        <dbReference type="Proteomes" id="UP001152321"/>
    </source>
</evidence>
<keyword evidence="2" id="KW-1185">Reference proteome</keyword>
<protein>
    <submittedName>
        <fullName evidence="1">Uncharacterized protein</fullName>
    </submittedName>
</protein>
<dbReference type="Proteomes" id="UP001152321">
    <property type="component" value="Unassembled WGS sequence"/>
</dbReference>
<evidence type="ECO:0000313" key="1">
    <source>
        <dbReference type="EMBL" id="MDG0816113.1"/>
    </source>
</evidence>
<name>A0ABT6DGX3_9BACT</name>
<comment type="caution">
    <text evidence="1">The sequence shown here is derived from an EMBL/GenBank/DDBJ whole genome shotgun (WGS) entry which is preliminary data.</text>
</comment>
<proteinExistence type="predicted"/>
<gene>
    <name evidence="1" type="ORF">NWE73_07045</name>
</gene>
<dbReference type="RefSeq" id="WP_277577591.1">
    <property type="nucleotide sequence ID" value="NZ_JANRMI010000002.1"/>
</dbReference>
<accession>A0ABT6DGX3</accession>